<sequence length="84" mass="9338">MGAGAVIIGLYIVLWGKAIDHKDTKHEQEEAPVRISACDDVPILRNDDYDVLPDGSSKNTKKKTPSTDLQELFLHHKTSNPEEP</sequence>
<proteinExistence type="predicted"/>
<dbReference type="Proteomes" id="UP000197138">
    <property type="component" value="Unassembled WGS sequence"/>
</dbReference>
<reference evidence="4" key="1">
    <citation type="journal article" date="2017" name="Plant J.">
        <title>The pomegranate (Punica granatum L.) genome and the genomics of punicalagin biosynthesis.</title>
        <authorList>
            <person name="Qin G."/>
            <person name="Xu C."/>
            <person name="Ming R."/>
            <person name="Tang H."/>
            <person name="Guyot R."/>
            <person name="Kramer E.M."/>
            <person name="Hu Y."/>
            <person name="Yi X."/>
            <person name="Qi Y."/>
            <person name="Xu X."/>
            <person name="Gao Z."/>
            <person name="Pan H."/>
            <person name="Jian J."/>
            <person name="Tian Y."/>
            <person name="Yue Z."/>
            <person name="Xu Y."/>
        </authorList>
    </citation>
    <scope>NUCLEOTIDE SEQUENCE [LARGE SCALE GENOMIC DNA]</scope>
    <source>
        <strain evidence="4">cv. Dabenzi</strain>
    </source>
</reference>
<evidence type="ECO:0000313" key="3">
    <source>
        <dbReference type="EMBL" id="OWM65869.1"/>
    </source>
</evidence>
<organism evidence="3 4">
    <name type="scientific">Punica granatum</name>
    <name type="common">Pomegranate</name>
    <dbReference type="NCBI Taxonomy" id="22663"/>
    <lineage>
        <taxon>Eukaryota</taxon>
        <taxon>Viridiplantae</taxon>
        <taxon>Streptophyta</taxon>
        <taxon>Embryophyta</taxon>
        <taxon>Tracheophyta</taxon>
        <taxon>Spermatophyta</taxon>
        <taxon>Magnoliopsida</taxon>
        <taxon>eudicotyledons</taxon>
        <taxon>Gunneridae</taxon>
        <taxon>Pentapetalae</taxon>
        <taxon>rosids</taxon>
        <taxon>malvids</taxon>
        <taxon>Myrtales</taxon>
        <taxon>Lythraceae</taxon>
        <taxon>Punica</taxon>
    </lineage>
</organism>
<evidence type="ECO:0008006" key="5">
    <source>
        <dbReference type="Google" id="ProtNLM"/>
    </source>
</evidence>
<evidence type="ECO:0000256" key="1">
    <source>
        <dbReference type="SAM" id="MobiDB-lite"/>
    </source>
</evidence>
<accession>A0A218W024</accession>
<dbReference type="EMBL" id="MTKT01005556">
    <property type="protein sequence ID" value="OWM65869.1"/>
    <property type="molecule type" value="Genomic_DNA"/>
</dbReference>
<protein>
    <recommendedName>
        <fullName evidence="5">WAT1-related protein</fullName>
    </recommendedName>
</protein>
<gene>
    <name evidence="3" type="ORF">CDL15_Pgr015294</name>
</gene>
<evidence type="ECO:0000313" key="4">
    <source>
        <dbReference type="Proteomes" id="UP000197138"/>
    </source>
</evidence>
<feature type="chain" id="PRO_5012126235" description="WAT1-related protein" evidence="2">
    <location>
        <begin position="19"/>
        <end position="84"/>
    </location>
</feature>
<feature type="signal peptide" evidence="2">
    <location>
        <begin position="1"/>
        <end position="18"/>
    </location>
</feature>
<keyword evidence="2" id="KW-0732">Signal</keyword>
<name>A0A218W024_PUNGR</name>
<evidence type="ECO:0000256" key="2">
    <source>
        <dbReference type="SAM" id="SignalP"/>
    </source>
</evidence>
<dbReference type="AlphaFoldDB" id="A0A218W024"/>
<feature type="region of interest" description="Disordered" evidence="1">
    <location>
        <begin position="49"/>
        <end position="84"/>
    </location>
</feature>
<comment type="caution">
    <text evidence="3">The sequence shown here is derived from an EMBL/GenBank/DDBJ whole genome shotgun (WGS) entry which is preliminary data.</text>
</comment>